<reference evidence="2 3" key="1">
    <citation type="submission" date="2014-04" db="EMBL/GenBank/DDBJ databases">
        <title>Evolutionary Origins and Diversification of the Mycorrhizal Mutualists.</title>
        <authorList>
            <consortium name="DOE Joint Genome Institute"/>
            <consortium name="Mycorrhizal Genomics Consortium"/>
            <person name="Kohler A."/>
            <person name="Kuo A."/>
            <person name="Nagy L.G."/>
            <person name="Floudas D."/>
            <person name="Copeland A."/>
            <person name="Barry K.W."/>
            <person name="Cichocki N."/>
            <person name="Veneault-Fourrey C."/>
            <person name="LaButti K."/>
            <person name="Lindquist E.A."/>
            <person name="Lipzen A."/>
            <person name="Lundell T."/>
            <person name="Morin E."/>
            <person name="Murat C."/>
            <person name="Riley R."/>
            <person name="Ohm R."/>
            <person name="Sun H."/>
            <person name="Tunlid A."/>
            <person name="Henrissat B."/>
            <person name="Grigoriev I.V."/>
            <person name="Hibbett D.S."/>
            <person name="Martin F."/>
        </authorList>
    </citation>
    <scope>NUCLEOTIDE SEQUENCE [LARGE SCALE GENOMIC DNA]</scope>
    <source>
        <strain evidence="2 3">Koide BX008</strain>
    </source>
</reference>
<dbReference type="EMBL" id="KN818795">
    <property type="protein sequence ID" value="KIL54354.1"/>
    <property type="molecule type" value="Genomic_DNA"/>
</dbReference>
<keyword evidence="3" id="KW-1185">Reference proteome</keyword>
<accession>A0A0C2SK94</accession>
<evidence type="ECO:0000256" key="1">
    <source>
        <dbReference type="SAM" id="MobiDB-lite"/>
    </source>
</evidence>
<dbReference type="Proteomes" id="UP000054549">
    <property type="component" value="Unassembled WGS sequence"/>
</dbReference>
<organism evidence="2 3">
    <name type="scientific">Amanita muscaria (strain Koide BX008)</name>
    <dbReference type="NCBI Taxonomy" id="946122"/>
    <lineage>
        <taxon>Eukaryota</taxon>
        <taxon>Fungi</taxon>
        <taxon>Dikarya</taxon>
        <taxon>Basidiomycota</taxon>
        <taxon>Agaricomycotina</taxon>
        <taxon>Agaricomycetes</taxon>
        <taxon>Agaricomycetidae</taxon>
        <taxon>Agaricales</taxon>
        <taxon>Pluteineae</taxon>
        <taxon>Amanitaceae</taxon>
        <taxon>Amanita</taxon>
    </lineage>
</organism>
<evidence type="ECO:0000313" key="2">
    <source>
        <dbReference type="EMBL" id="KIL54354.1"/>
    </source>
</evidence>
<proteinExistence type="predicted"/>
<feature type="compositionally biased region" description="Acidic residues" evidence="1">
    <location>
        <begin position="720"/>
        <end position="734"/>
    </location>
</feature>
<feature type="compositionally biased region" description="Acidic residues" evidence="1">
    <location>
        <begin position="59"/>
        <end position="74"/>
    </location>
</feature>
<evidence type="ECO:0000313" key="3">
    <source>
        <dbReference type="Proteomes" id="UP000054549"/>
    </source>
</evidence>
<dbReference type="InterPro" id="IPR041078">
    <property type="entry name" value="Plavaka"/>
</dbReference>
<name>A0A0C2SK94_AMAMK</name>
<evidence type="ECO:0008006" key="4">
    <source>
        <dbReference type="Google" id="ProtNLM"/>
    </source>
</evidence>
<dbReference type="HOGENOM" id="CLU_006344_1_0_1"/>
<dbReference type="Pfam" id="PF18759">
    <property type="entry name" value="Plavaka"/>
    <property type="match status" value="1"/>
</dbReference>
<dbReference type="AlphaFoldDB" id="A0A0C2SK94"/>
<dbReference type="OrthoDB" id="3199698at2759"/>
<dbReference type="STRING" id="946122.A0A0C2SK94"/>
<gene>
    <name evidence="2" type="ORF">M378DRAFT_1057012</name>
</gene>
<sequence length="968" mass="110321">MPRTFKPRNIPCPVKGCTRYSSNKGGITNHLRIHAAESRTIRCNEQQAKAPDTQQGIPDELDDDEDEDNDDDPFIDPPNYDFADDPSQYQHRRKDTDEDIHYHPTINGRPCDVQGEFLPPEAPPPPWEDRSPNNYSPFNSQESFLIADLLFRRTQMSASNIDDLMQFWARSLPPDCDPPYMNTTDLLETIDAANMGHLPWKSFSLSYQASDDEDLSTAVPWKIKDYDVWYRDPHEVLKTQLSNRSFAHRMDFSAKKIFSSKTNSRQYQDLMSGEWAWERSDNLAQDEQNHGATFCPIILGSDKTTVSVATGQNEYYPLYMSNGLFHNNVRRAHQGGMSLIAFLALPKTDREHDDSKEFRQFRRNLFHASLSHILQTLRAGMSEPVVIRYADGYYRRTIFGLGPYIADYPEQVLLGCVVQDWCPRCTALKNDIDGKGGRRTHELTRALIEALDEKTLWFDYGIVSGIMPFTSNFPCADIHELITPDILHQLVKGTFKDHLVTWVESYIKSANTRPQAKKILADIDRRMAAVPLFPGLRRFPQGRGFKQWTGNDSKALMKVFLPAIIGHVPPAMVRAIATFLEFCYLVRRSVITTDDLEKLQELLTRFHKEREIFRAEGVRPDGFNLPRQHSLKHYCNSIRKFGTPNGLCSSITESRHITAVKKPWRRSSRFNALGQMLLTNQRLDKLAACAIDFRARGMLNSSIWAGQVTPPSEQPKATKEEEEEDDDGGPVDNEDIIGEVKLAQRSIPGIPRKLLPLAVHLNIPSLPSMLSRFLYSQENPELDVPLNDIPLEQCPKFTGNVYVYPSAIATYCAPSDLSGISGMFQERIRSTHSWRSGPERRDCVFVEHDVNLPGFRGLYAAQVLAFLKFKFKNHRTTYPCAVVSWFSAIGDSPCRETGMWVVQRDVDKDLKPELSIIHLDTILRSAHLIGIPGPTFIPSELTYADSLSAFRSFYINKYVDYHAHEIAF</sequence>
<protein>
    <recommendedName>
        <fullName evidence="4">C2H2-type domain-containing protein</fullName>
    </recommendedName>
</protein>
<feature type="region of interest" description="Disordered" evidence="1">
    <location>
        <begin position="45"/>
        <end position="129"/>
    </location>
</feature>
<dbReference type="InParanoid" id="A0A0C2SK94"/>
<feature type="compositionally biased region" description="Polar residues" evidence="1">
    <location>
        <begin position="45"/>
        <end position="56"/>
    </location>
</feature>
<feature type="region of interest" description="Disordered" evidence="1">
    <location>
        <begin position="704"/>
        <end position="734"/>
    </location>
</feature>